<accession>A0A9P5XZP2</accession>
<dbReference type="EMBL" id="MU150335">
    <property type="protein sequence ID" value="KAF9458626.1"/>
    <property type="molecule type" value="Genomic_DNA"/>
</dbReference>
<dbReference type="Proteomes" id="UP000807353">
    <property type="component" value="Unassembled WGS sequence"/>
</dbReference>
<name>A0A9P5XZP2_9AGAR</name>
<protein>
    <submittedName>
        <fullName evidence="2">Uncharacterized protein</fullName>
    </submittedName>
</protein>
<gene>
    <name evidence="2" type="ORF">BDZ94DRAFT_1301106</name>
</gene>
<sequence>MTLNIFSTEESGRTTWVGPTVIALTSQERIAHPSIESTLTNLQSDEYMLGRRETIDIEPSTNLSQNSLEAMSNINASSIPYILSEEGVHIILILMRRIQRTKFKVGELGARPPVSLESNTGGDAEISVSEPRKFDGSTSIRIRSLEEGMGDLVENFLSSISRADDHLRPAMSTTGPENHVGRNEGWENSSRRLSKTAAAHFERNSTLNPYISQSTPPQRPSIIIPGGMGWSSAPVAPNMIEGRLSSPKSNGREHWSAVSEFSPTPIEPVQTPRGHRISAESRMRYPETPVSGYPASMYPVSTLPGYPDSLRTTTPPPYYHDLSRTHTLRSARSFRSAYDPAHWSRGNIPSLPLPCVP</sequence>
<feature type="region of interest" description="Disordered" evidence="1">
    <location>
        <begin position="169"/>
        <end position="190"/>
    </location>
</feature>
<evidence type="ECO:0000313" key="3">
    <source>
        <dbReference type="Proteomes" id="UP000807353"/>
    </source>
</evidence>
<dbReference type="AlphaFoldDB" id="A0A9P5XZP2"/>
<proteinExistence type="predicted"/>
<reference evidence="2" key="1">
    <citation type="submission" date="2020-11" db="EMBL/GenBank/DDBJ databases">
        <authorList>
            <consortium name="DOE Joint Genome Institute"/>
            <person name="Ahrendt S."/>
            <person name="Riley R."/>
            <person name="Andreopoulos W."/>
            <person name="Labutti K."/>
            <person name="Pangilinan J."/>
            <person name="Ruiz-Duenas F.J."/>
            <person name="Barrasa J.M."/>
            <person name="Sanchez-Garcia M."/>
            <person name="Camarero S."/>
            <person name="Miyauchi S."/>
            <person name="Serrano A."/>
            <person name="Linde D."/>
            <person name="Babiker R."/>
            <person name="Drula E."/>
            <person name="Ayuso-Fernandez I."/>
            <person name="Pacheco R."/>
            <person name="Padilla G."/>
            <person name="Ferreira P."/>
            <person name="Barriuso J."/>
            <person name="Kellner H."/>
            <person name="Castanera R."/>
            <person name="Alfaro M."/>
            <person name="Ramirez L."/>
            <person name="Pisabarro A.G."/>
            <person name="Kuo A."/>
            <person name="Tritt A."/>
            <person name="Lipzen A."/>
            <person name="He G."/>
            <person name="Yan M."/>
            <person name="Ng V."/>
            <person name="Cullen D."/>
            <person name="Martin F."/>
            <person name="Rosso M.-N."/>
            <person name="Henrissat B."/>
            <person name="Hibbett D."/>
            <person name="Martinez A.T."/>
            <person name="Grigoriev I.V."/>
        </authorList>
    </citation>
    <scope>NUCLEOTIDE SEQUENCE</scope>
    <source>
        <strain evidence="2">CBS 247.69</strain>
    </source>
</reference>
<keyword evidence="3" id="KW-1185">Reference proteome</keyword>
<organism evidence="2 3">
    <name type="scientific">Collybia nuda</name>
    <dbReference type="NCBI Taxonomy" id="64659"/>
    <lineage>
        <taxon>Eukaryota</taxon>
        <taxon>Fungi</taxon>
        <taxon>Dikarya</taxon>
        <taxon>Basidiomycota</taxon>
        <taxon>Agaricomycotina</taxon>
        <taxon>Agaricomycetes</taxon>
        <taxon>Agaricomycetidae</taxon>
        <taxon>Agaricales</taxon>
        <taxon>Tricholomatineae</taxon>
        <taxon>Clitocybaceae</taxon>
        <taxon>Collybia</taxon>
    </lineage>
</organism>
<evidence type="ECO:0000256" key="1">
    <source>
        <dbReference type="SAM" id="MobiDB-lite"/>
    </source>
</evidence>
<comment type="caution">
    <text evidence="2">The sequence shown here is derived from an EMBL/GenBank/DDBJ whole genome shotgun (WGS) entry which is preliminary data.</text>
</comment>
<evidence type="ECO:0000313" key="2">
    <source>
        <dbReference type="EMBL" id="KAF9458626.1"/>
    </source>
</evidence>